<dbReference type="Pfam" id="PF25917">
    <property type="entry name" value="BSH_RND"/>
    <property type="match status" value="1"/>
</dbReference>
<evidence type="ECO:0000256" key="6">
    <source>
        <dbReference type="SAM" id="Phobius"/>
    </source>
</evidence>
<sequence>MNRKNKKILRNIIVIAIILSGLTWVCSKFIHFGNVEYTDNAQIRRNIIPINSRVQGFIQKVCFDDFQFVHKGDTLVIIENSEYKLKVEQAKANYQKTLMENTAMGTAISTTANNLSVSDASIEELRIRMNQTETDYQRYKQLYAQKAVTRQQYDNAKADYEATKAKYDMLVRQKKSTSLVKDEQTQRLEQNQTNIDVAKAAKNLAELNLSYTVIVAPCDGYTSRKALQEGQFIQPGQTLLSIVEYDNVWIIANYKETQTANIREGMPVSIKVDAVPGVEYHGKVGKLANATGAQYSIIPQDNSAGNFVKIEQRVPIKIVFTKENSKEAIERLRSGMNVECEVKY</sequence>
<dbReference type="GO" id="GO:0016020">
    <property type="term" value="C:membrane"/>
    <property type="evidence" value="ECO:0007669"/>
    <property type="project" value="UniProtKB-SubCell"/>
</dbReference>
<accession>A0A8E1QYM2</accession>
<evidence type="ECO:0000313" key="9">
    <source>
        <dbReference type="EMBL" id="KOO69017.1"/>
    </source>
</evidence>
<keyword evidence="10" id="KW-1185">Reference proteome</keyword>
<comment type="subcellular location">
    <subcellularLocation>
        <location evidence="1">Membrane</location>
        <topology evidence="1">Single-pass membrane protein</topology>
    </subcellularLocation>
</comment>
<dbReference type="InterPro" id="IPR058625">
    <property type="entry name" value="MdtA-like_BSH"/>
</dbReference>
<dbReference type="PANTHER" id="PTHR30386:SF26">
    <property type="entry name" value="TRANSPORT PROTEIN COMB"/>
    <property type="match status" value="1"/>
</dbReference>
<protein>
    <submittedName>
        <fullName evidence="9">Hemolysin D</fullName>
    </submittedName>
</protein>
<dbReference type="InterPro" id="IPR050739">
    <property type="entry name" value="MFP"/>
</dbReference>
<reference evidence="9 10" key="1">
    <citation type="submission" date="2015-06" db="EMBL/GenBank/DDBJ databases">
        <title>Prevotella sp. 109, sp. nov., a novel member of the family Prevotellaceae isolated from human faeces.</title>
        <authorList>
            <person name="Shkoporov A.N."/>
            <person name="Chaplin A.V."/>
            <person name="Kafarskaia L.I."/>
            <person name="Efimov B.A."/>
        </authorList>
    </citation>
    <scope>NUCLEOTIDE SEQUENCE [LARGE SCALE GENOMIC DNA]</scope>
    <source>
        <strain evidence="9 10">109</strain>
    </source>
</reference>
<gene>
    <name evidence="9" type="ORF">ACU52_04970</name>
</gene>
<dbReference type="Gene3D" id="2.40.50.100">
    <property type="match status" value="1"/>
</dbReference>
<dbReference type="Gene3D" id="1.10.287.470">
    <property type="entry name" value="Helix hairpin bin"/>
    <property type="match status" value="1"/>
</dbReference>
<dbReference type="PANTHER" id="PTHR30386">
    <property type="entry name" value="MEMBRANE FUSION SUBUNIT OF EMRAB-TOLC MULTIDRUG EFFLUX PUMP"/>
    <property type="match status" value="1"/>
</dbReference>
<feature type="coiled-coil region" evidence="5">
    <location>
        <begin position="80"/>
        <end position="201"/>
    </location>
</feature>
<dbReference type="OrthoDB" id="9811754at2"/>
<dbReference type="EMBL" id="LFQU01000006">
    <property type="protein sequence ID" value="KOO69017.1"/>
    <property type="molecule type" value="Genomic_DNA"/>
</dbReference>
<dbReference type="Proteomes" id="UP000036951">
    <property type="component" value="Unassembled WGS sequence"/>
</dbReference>
<proteinExistence type="predicted"/>
<dbReference type="Gene3D" id="2.40.30.170">
    <property type="match status" value="1"/>
</dbReference>
<keyword evidence="4 6" id="KW-0472">Membrane</keyword>
<dbReference type="InterPro" id="IPR058792">
    <property type="entry name" value="Beta-barrel_RND_2"/>
</dbReference>
<keyword evidence="3 6" id="KW-1133">Transmembrane helix</keyword>
<evidence type="ECO:0000256" key="1">
    <source>
        <dbReference type="ARBA" id="ARBA00004167"/>
    </source>
</evidence>
<evidence type="ECO:0000313" key="10">
    <source>
        <dbReference type="Proteomes" id="UP000036951"/>
    </source>
</evidence>
<dbReference type="AlphaFoldDB" id="A0A8E1QYM2"/>
<dbReference type="Pfam" id="PF25954">
    <property type="entry name" value="Beta-barrel_RND_2"/>
    <property type="match status" value="1"/>
</dbReference>
<feature type="domain" description="Multidrug resistance protein MdtA-like barrel-sandwich hybrid" evidence="7">
    <location>
        <begin position="47"/>
        <end position="243"/>
    </location>
</feature>
<dbReference type="SUPFAM" id="SSF111369">
    <property type="entry name" value="HlyD-like secretion proteins"/>
    <property type="match status" value="2"/>
</dbReference>
<evidence type="ECO:0000256" key="3">
    <source>
        <dbReference type="ARBA" id="ARBA00022989"/>
    </source>
</evidence>
<feature type="domain" description="CusB-like beta-barrel" evidence="8">
    <location>
        <begin position="247"/>
        <end position="288"/>
    </location>
</feature>
<feature type="transmembrane region" description="Helical" evidence="6">
    <location>
        <begin position="12"/>
        <end position="30"/>
    </location>
</feature>
<evidence type="ECO:0000256" key="4">
    <source>
        <dbReference type="ARBA" id="ARBA00023136"/>
    </source>
</evidence>
<comment type="caution">
    <text evidence="9">The sequence shown here is derived from an EMBL/GenBank/DDBJ whole genome shotgun (WGS) entry which is preliminary data.</text>
</comment>
<keyword evidence="5" id="KW-0175">Coiled coil</keyword>
<organism evidence="9 10">
    <name type="scientific">Xylanibacter rarus</name>
    <dbReference type="NCBI Taxonomy" id="1676614"/>
    <lineage>
        <taxon>Bacteria</taxon>
        <taxon>Pseudomonadati</taxon>
        <taxon>Bacteroidota</taxon>
        <taxon>Bacteroidia</taxon>
        <taxon>Bacteroidales</taxon>
        <taxon>Prevotellaceae</taxon>
        <taxon>Xylanibacter</taxon>
    </lineage>
</organism>
<name>A0A8E1QYM2_9BACT</name>
<dbReference type="RefSeq" id="WP_053397971.1">
    <property type="nucleotide sequence ID" value="NZ_DAWCKJ010000034.1"/>
</dbReference>
<evidence type="ECO:0000259" key="7">
    <source>
        <dbReference type="Pfam" id="PF25917"/>
    </source>
</evidence>
<keyword evidence="2 6" id="KW-0812">Transmembrane</keyword>
<evidence type="ECO:0000256" key="5">
    <source>
        <dbReference type="SAM" id="Coils"/>
    </source>
</evidence>
<evidence type="ECO:0000256" key="2">
    <source>
        <dbReference type="ARBA" id="ARBA00022692"/>
    </source>
</evidence>
<evidence type="ECO:0000259" key="8">
    <source>
        <dbReference type="Pfam" id="PF25954"/>
    </source>
</evidence>